<dbReference type="HOGENOM" id="CLU_683462_0_0_1"/>
<gene>
    <name evidence="2" type="ORF">K443DRAFT_12481</name>
</gene>
<keyword evidence="3" id="KW-1185">Reference proteome</keyword>
<reference evidence="2 3" key="1">
    <citation type="submission" date="2014-04" db="EMBL/GenBank/DDBJ databases">
        <authorList>
            <consortium name="DOE Joint Genome Institute"/>
            <person name="Kuo A."/>
            <person name="Kohler A."/>
            <person name="Nagy L.G."/>
            <person name="Floudas D."/>
            <person name="Copeland A."/>
            <person name="Barry K.W."/>
            <person name="Cichocki N."/>
            <person name="Veneault-Fourrey C."/>
            <person name="LaButti K."/>
            <person name="Lindquist E.A."/>
            <person name="Lipzen A."/>
            <person name="Lundell T."/>
            <person name="Morin E."/>
            <person name="Murat C."/>
            <person name="Sun H."/>
            <person name="Tunlid A."/>
            <person name="Henrissat B."/>
            <person name="Grigoriev I.V."/>
            <person name="Hibbett D.S."/>
            <person name="Martin F."/>
            <person name="Nordberg H.P."/>
            <person name="Cantor M.N."/>
            <person name="Hua S.X."/>
        </authorList>
    </citation>
    <scope>NUCLEOTIDE SEQUENCE [LARGE SCALE GENOMIC DNA]</scope>
    <source>
        <strain evidence="2 3">LaAM-08-1</strain>
    </source>
</reference>
<name>A0A0C9X8N5_9AGAR</name>
<evidence type="ECO:0000313" key="3">
    <source>
        <dbReference type="Proteomes" id="UP000054477"/>
    </source>
</evidence>
<evidence type="ECO:0000256" key="1">
    <source>
        <dbReference type="SAM" id="MobiDB-lite"/>
    </source>
</evidence>
<dbReference type="EMBL" id="KN838815">
    <property type="protein sequence ID" value="KIJ93966.1"/>
    <property type="molecule type" value="Genomic_DNA"/>
</dbReference>
<dbReference type="AlphaFoldDB" id="A0A0C9X8N5"/>
<protein>
    <submittedName>
        <fullName evidence="2">Uncharacterized protein</fullName>
    </submittedName>
</protein>
<accession>A0A0C9X8N5</accession>
<organism evidence="2 3">
    <name type="scientific">Laccaria amethystina LaAM-08-1</name>
    <dbReference type="NCBI Taxonomy" id="1095629"/>
    <lineage>
        <taxon>Eukaryota</taxon>
        <taxon>Fungi</taxon>
        <taxon>Dikarya</taxon>
        <taxon>Basidiomycota</taxon>
        <taxon>Agaricomycotina</taxon>
        <taxon>Agaricomycetes</taxon>
        <taxon>Agaricomycetidae</taxon>
        <taxon>Agaricales</taxon>
        <taxon>Agaricineae</taxon>
        <taxon>Hydnangiaceae</taxon>
        <taxon>Laccaria</taxon>
    </lineage>
</organism>
<sequence>MATSDTPLAVNSSVVELEGRKMATFPAFPYTSARGDDDILTMSFSDLSIIDRLLTMPNVPTTPEIRSPALPGHYPSSAFRPPATPLSRPERNMAVNHVHERVVSGEGAAACRLQKSEHDDEGGEDVTIQPLATTRHHQKSRAVEVISSDEEDEVETQQPNATFHFQQVSDQSGMPAGYASTSTPTLQRRQVAPHTPLSASYPPKQVPAPSRKQPSMAMNLLANYANRPPSKRAVPIKLQQGGSQPIPRRLQAVSTLIPAASSAATAPQSSSASPVIVKIEVVNDEVRSIGNNNSHIHDSFRFMATSSIHTFAAPPTTALDSEAGQTFRPGDVFLHYTQGGSGASTTFIWLFKEGMWVDVSDGYDQGTIHHPSIPAYVLVPSTRDGVTPTYILLKSFHGRKRLG</sequence>
<dbReference type="OrthoDB" id="10554190at2759"/>
<reference evidence="3" key="2">
    <citation type="submission" date="2015-01" db="EMBL/GenBank/DDBJ databases">
        <title>Evolutionary Origins and Diversification of the Mycorrhizal Mutualists.</title>
        <authorList>
            <consortium name="DOE Joint Genome Institute"/>
            <consortium name="Mycorrhizal Genomics Consortium"/>
            <person name="Kohler A."/>
            <person name="Kuo A."/>
            <person name="Nagy L.G."/>
            <person name="Floudas D."/>
            <person name="Copeland A."/>
            <person name="Barry K.W."/>
            <person name="Cichocki N."/>
            <person name="Veneault-Fourrey C."/>
            <person name="LaButti K."/>
            <person name="Lindquist E.A."/>
            <person name="Lipzen A."/>
            <person name="Lundell T."/>
            <person name="Morin E."/>
            <person name="Murat C."/>
            <person name="Riley R."/>
            <person name="Ohm R."/>
            <person name="Sun H."/>
            <person name="Tunlid A."/>
            <person name="Henrissat B."/>
            <person name="Grigoriev I.V."/>
            <person name="Hibbett D.S."/>
            <person name="Martin F."/>
        </authorList>
    </citation>
    <scope>NUCLEOTIDE SEQUENCE [LARGE SCALE GENOMIC DNA]</scope>
    <source>
        <strain evidence="3">LaAM-08-1</strain>
    </source>
</reference>
<evidence type="ECO:0000313" key="2">
    <source>
        <dbReference type="EMBL" id="KIJ93966.1"/>
    </source>
</evidence>
<feature type="compositionally biased region" description="Polar residues" evidence="1">
    <location>
        <begin position="179"/>
        <end position="188"/>
    </location>
</feature>
<dbReference type="Proteomes" id="UP000054477">
    <property type="component" value="Unassembled WGS sequence"/>
</dbReference>
<feature type="region of interest" description="Disordered" evidence="1">
    <location>
        <begin position="171"/>
        <end position="211"/>
    </location>
</feature>
<proteinExistence type="predicted"/>
<feature type="region of interest" description="Disordered" evidence="1">
    <location>
        <begin position="114"/>
        <end position="157"/>
    </location>
</feature>